<name>A0A7K0BV80_9ACTN</name>
<dbReference type="AlphaFoldDB" id="A0A7K0BV80"/>
<evidence type="ECO:0000256" key="4">
    <source>
        <dbReference type="PROSITE-ProRule" id="PRU00335"/>
    </source>
</evidence>
<reference evidence="6 7" key="1">
    <citation type="submission" date="2019-10" db="EMBL/GenBank/DDBJ databases">
        <title>Actinomadura rubteroloni sp. nov. and Actinomadura macrotermitis sp. nov., isolated from the gut of fungus growing-termite Macrotermes natalensis.</title>
        <authorList>
            <person name="Benndorf R."/>
            <person name="Martin K."/>
            <person name="Kuefner M."/>
            <person name="De Beer W."/>
            <person name="Kaster A.-K."/>
            <person name="Vollmers J."/>
            <person name="Poulsen M."/>
            <person name="Beemelmanns C."/>
        </authorList>
    </citation>
    <scope>NUCLEOTIDE SEQUENCE [LARGE SCALE GENOMIC DNA]</scope>
    <source>
        <strain evidence="6 7">RB68</strain>
    </source>
</reference>
<comment type="caution">
    <text evidence="6">The sequence shown here is derived from an EMBL/GenBank/DDBJ whole genome shotgun (WGS) entry which is preliminary data.</text>
</comment>
<dbReference type="InterPro" id="IPR050109">
    <property type="entry name" value="HTH-type_TetR-like_transc_reg"/>
</dbReference>
<evidence type="ECO:0000313" key="6">
    <source>
        <dbReference type="EMBL" id="MQY04792.1"/>
    </source>
</evidence>
<dbReference type="Pfam" id="PF17754">
    <property type="entry name" value="TetR_C_14"/>
    <property type="match status" value="1"/>
</dbReference>
<dbReference type="Gene3D" id="1.10.10.60">
    <property type="entry name" value="Homeodomain-like"/>
    <property type="match status" value="1"/>
</dbReference>
<dbReference type="GO" id="GO:0000976">
    <property type="term" value="F:transcription cis-regulatory region binding"/>
    <property type="evidence" value="ECO:0007669"/>
    <property type="project" value="TreeGrafter"/>
</dbReference>
<dbReference type="RefSeq" id="WP_153532956.1">
    <property type="nucleotide sequence ID" value="NZ_WEGH01000002.1"/>
</dbReference>
<dbReference type="SUPFAM" id="SSF46689">
    <property type="entry name" value="Homeodomain-like"/>
    <property type="match status" value="1"/>
</dbReference>
<dbReference type="PROSITE" id="PS01081">
    <property type="entry name" value="HTH_TETR_1"/>
    <property type="match status" value="1"/>
</dbReference>
<evidence type="ECO:0000256" key="3">
    <source>
        <dbReference type="ARBA" id="ARBA00023163"/>
    </source>
</evidence>
<keyword evidence="1" id="KW-0805">Transcription regulation</keyword>
<evidence type="ECO:0000259" key="5">
    <source>
        <dbReference type="PROSITE" id="PS50977"/>
    </source>
</evidence>
<keyword evidence="7" id="KW-1185">Reference proteome</keyword>
<feature type="domain" description="HTH tetR-type" evidence="5">
    <location>
        <begin position="10"/>
        <end position="70"/>
    </location>
</feature>
<dbReference type="Proteomes" id="UP000487268">
    <property type="component" value="Unassembled WGS sequence"/>
</dbReference>
<keyword evidence="2 4" id="KW-0238">DNA-binding</keyword>
<dbReference type="InterPro" id="IPR001647">
    <property type="entry name" value="HTH_TetR"/>
</dbReference>
<accession>A0A7K0BV80</accession>
<proteinExistence type="predicted"/>
<dbReference type="GO" id="GO:0003700">
    <property type="term" value="F:DNA-binding transcription factor activity"/>
    <property type="evidence" value="ECO:0007669"/>
    <property type="project" value="TreeGrafter"/>
</dbReference>
<dbReference type="OrthoDB" id="8688418at2"/>
<dbReference type="InterPro" id="IPR009057">
    <property type="entry name" value="Homeodomain-like_sf"/>
</dbReference>
<organism evidence="6 7">
    <name type="scientific">Actinomadura macrotermitis</name>
    <dbReference type="NCBI Taxonomy" id="2585200"/>
    <lineage>
        <taxon>Bacteria</taxon>
        <taxon>Bacillati</taxon>
        <taxon>Actinomycetota</taxon>
        <taxon>Actinomycetes</taxon>
        <taxon>Streptosporangiales</taxon>
        <taxon>Thermomonosporaceae</taxon>
        <taxon>Actinomadura</taxon>
    </lineage>
</organism>
<dbReference type="Gene3D" id="1.10.357.10">
    <property type="entry name" value="Tetracycline Repressor, domain 2"/>
    <property type="match status" value="1"/>
</dbReference>
<dbReference type="Pfam" id="PF00440">
    <property type="entry name" value="TetR_N"/>
    <property type="match status" value="1"/>
</dbReference>
<dbReference type="PANTHER" id="PTHR30055">
    <property type="entry name" value="HTH-TYPE TRANSCRIPTIONAL REGULATOR RUTR"/>
    <property type="match status" value="1"/>
</dbReference>
<dbReference type="PROSITE" id="PS50977">
    <property type="entry name" value="HTH_TETR_2"/>
    <property type="match status" value="1"/>
</dbReference>
<dbReference type="EMBL" id="WEGH01000002">
    <property type="protein sequence ID" value="MQY04792.1"/>
    <property type="molecule type" value="Genomic_DNA"/>
</dbReference>
<keyword evidence="3" id="KW-0804">Transcription</keyword>
<evidence type="ECO:0000256" key="2">
    <source>
        <dbReference type="ARBA" id="ARBA00023125"/>
    </source>
</evidence>
<sequence>MVGLRERKKAATRQALHEAALRLAVEHGLGNVTVEAIADEVGVSRRTFSNYFEGKEDALLYGDRERMWLLLDAFAARPPGEPSWTALKHAVHDAFGDAPESDPRWAVRGALVRDHPALLARQLGHYAALEQRLAELVAERDGTAAGSAASRVRAAAFLASLRIGLHRWLEDQSRPRTDVVDEALTEMARPFA</sequence>
<evidence type="ECO:0000313" key="7">
    <source>
        <dbReference type="Proteomes" id="UP000487268"/>
    </source>
</evidence>
<feature type="DNA-binding region" description="H-T-H motif" evidence="4">
    <location>
        <begin position="33"/>
        <end position="52"/>
    </location>
</feature>
<dbReference type="InterPro" id="IPR041347">
    <property type="entry name" value="MftR_C"/>
</dbReference>
<protein>
    <recommendedName>
        <fullName evidence="5">HTH tetR-type domain-containing protein</fullName>
    </recommendedName>
</protein>
<dbReference type="InterPro" id="IPR023772">
    <property type="entry name" value="DNA-bd_HTH_TetR-type_CS"/>
</dbReference>
<gene>
    <name evidence="6" type="ORF">ACRB68_28540</name>
</gene>
<evidence type="ECO:0000256" key="1">
    <source>
        <dbReference type="ARBA" id="ARBA00023015"/>
    </source>
</evidence>
<dbReference type="PANTHER" id="PTHR30055:SF238">
    <property type="entry name" value="MYCOFACTOCIN BIOSYNTHESIS TRANSCRIPTIONAL REGULATOR MFTR-RELATED"/>
    <property type="match status" value="1"/>
</dbReference>